<evidence type="ECO:0000256" key="1">
    <source>
        <dbReference type="ARBA" id="ARBA00001961"/>
    </source>
</evidence>
<gene>
    <name evidence="10" type="ORF">CK203_105622</name>
</gene>
<keyword evidence="3" id="KW-0479">Metal-binding</keyword>
<dbReference type="GO" id="GO:0031418">
    <property type="term" value="F:L-ascorbic acid binding"/>
    <property type="evidence" value="ECO:0007669"/>
    <property type="project" value="InterPro"/>
</dbReference>
<dbReference type="AlphaFoldDB" id="A0A438CUU7"/>
<evidence type="ECO:0000259" key="9">
    <source>
        <dbReference type="SMART" id="SM00702"/>
    </source>
</evidence>
<dbReference type="Gene3D" id="2.60.120.620">
    <property type="entry name" value="q2cbj1_9rhob like domain"/>
    <property type="match status" value="1"/>
</dbReference>
<comment type="caution">
    <text evidence="10">The sequence shown here is derived from an EMBL/GenBank/DDBJ whole genome shotgun (WGS) entry which is preliminary data.</text>
</comment>
<accession>A0A438CUU7</accession>
<dbReference type="GO" id="GO:0004656">
    <property type="term" value="F:procollagen-proline 4-dioxygenase activity"/>
    <property type="evidence" value="ECO:0007669"/>
    <property type="project" value="UniProtKB-EC"/>
</dbReference>
<feature type="domain" description="Prolyl 4-hydroxylase alpha subunit" evidence="9">
    <location>
        <begin position="43"/>
        <end position="226"/>
    </location>
</feature>
<keyword evidence="6" id="KW-0560">Oxidoreductase</keyword>
<proteinExistence type="predicted"/>
<evidence type="ECO:0000256" key="7">
    <source>
        <dbReference type="ARBA" id="ARBA00023004"/>
    </source>
</evidence>
<evidence type="ECO:0000313" key="10">
    <source>
        <dbReference type="EMBL" id="RVW26979.1"/>
    </source>
</evidence>
<dbReference type="PANTHER" id="PTHR10869:SF236">
    <property type="entry name" value="PROLYL 4-HYDROXYLASE ALPHA SUBUNIT DOMAIN-CONTAINING PROTEIN"/>
    <property type="match status" value="1"/>
</dbReference>
<evidence type="ECO:0000256" key="2">
    <source>
        <dbReference type="ARBA" id="ARBA00004648"/>
    </source>
</evidence>
<dbReference type="EMBL" id="QGNW01001972">
    <property type="protein sequence ID" value="RVW26979.1"/>
    <property type="molecule type" value="Genomic_DNA"/>
</dbReference>
<dbReference type="PANTHER" id="PTHR10869">
    <property type="entry name" value="PROLYL 4-HYDROXYLASE ALPHA SUBUNIT"/>
    <property type="match status" value="1"/>
</dbReference>
<dbReference type="InterPro" id="IPR005162">
    <property type="entry name" value="Retrotrans_gag_dom"/>
</dbReference>
<keyword evidence="5" id="KW-0735">Signal-anchor</keyword>
<sequence>MGEERRKANAKKTDWPLIKPKPNLQVTHLKDSHLFTVRGEGMEILRRVQNFFTSAESKAFVKIAESMGFTHQGSLGPTKGEAYRDNDRISVNDPVLAYTIWQSGLNKLFSDIKIRGRYKVGQHFGRHIDESVDLGEGKRTHYTLLIYLSGGSKQKTKGVQSNVGDSSSEPLVGGETVFYGSRNGIVAEVAPTEGMALLHIHGDMCMLHEARNVTKGIKLHCALALAKKAAFGTCTIGTWDAFKREIKRQFYMENVAYLARKSMKRLTSSIHEYVKEFFILMLEIPNMMEAELLFNLMDNLQNWAEQELRRLGVQDLAMAMATTESIVEYKNGKLL</sequence>
<reference evidence="10 11" key="1">
    <citation type="journal article" date="2018" name="PLoS Genet.">
        <title>Population sequencing reveals clonal diversity and ancestral inbreeding in the grapevine cultivar Chardonnay.</title>
        <authorList>
            <person name="Roach M.J."/>
            <person name="Johnson D.L."/>
            <person name="Bohlmann J."/>
            <person name="van Vuuren H.J."/>
            <person name="Jones S.J."/>
            <person name="Pretorius I.S."/>
            <person name="Schmidt S.A."/>
            <person name="Borneman A.R."/>
        </authorList>
    </citation>
    <scope>NUCLEOTIDE SEQUENCE [LARGE SCALE GENOMIC DNA]</scope>
    <source>
        <strain evidence="11">cv. Chardonnay</strain>
        <tissue evidence="10">Leaf</tissue>
    </source>
</reference>
<keyword evidence="7" id="KW-0408">Iron</keyword>
<keyword evidence="4" id="KW-0223">Dioxygenase</keyword>
<comment type="catalytic activity">
    <reaction evidence="8">
        <text>L-prolyl-[collagen] + 2-oxoglutarate + O2 = trans-4-hydroxy-L-prolyl-[collagen] + succinate + CO2</text>
        <dbReference type="Rhea" id="RHEA:18945"/>
        <dbReference type="Rhea" id="RHEA-COMP:11676"/>
        <dbReference type="Rhea" id="RHEA-COMP:11680"/>
        <dbReference type="ChEBI" id="CHEBI:15379"/>
        <dbReference type="ChEBI" id="CHEBI:16526"/>
        <dbReference type="ChEBI" id="CHEBI:16810"/>
        <dbReference type="ChEBI" id="CHEBI:30031"/>
        <dbReference type="ChEBI" id="CHEBI:50342"/>
        <dbReference type="ChEBI" id="CHEBI:61965"/>
        <dbReference type="EC" id="1.14.11.2"/>
    </reaction>
</comment>
<evidence type="ECO:0000256" key="5">
    <source>
        <dbReference type="ARBA" id="ARBA00022968"/>
    </source>
</evidence>
<evidence type="ECO:0000256" key="4">
    <source>
        <dbReference type="ARBA" id="ARBA00022964"/>
    </source>
</evidence>
<evidence type="ECO:0000256" key="3">
    <source>
        <dbReference type="ARBA" id="ARBA00022723"/>
    </source>
</evidence>
<comment type="subcellular location">
    <subcellularLocation>
        <location evidence="2">Endoplasmic reticulum membrane</location>
        <topology evidence="2">Single-pass type II membrane protein</topology>
    </subcellularLocation>
</comment>
<evidence type="ECO:0000313" key="11">
    <source>
        <dbReference type="Proteomes" id="UP000288805"/>
    </source>
</evidence>
<dbReference type="GO" id="GO:0005789">
    <property type="term" value="C:endoplasmic reticulum membrane"/>
    <property type="evidence" value="ECO:0007669"/>
    <property type="project" value="UniProtKB-SubCell"/>
</dbReference>
<dbReference type="GO" id="GO:0005506">
    <property type="term" value="F:iron ion binding"/>
    <property type="evidence" value="ECO:0007669"/>
    <property type="project" value="InterPro"/>
</dbReference>
<evidence type="ECO:0000256" key="8">
    <source>
        <dbReference type="ARBA" id="ARBA00049169"/>
    </source>
</evidence>
<evidence type="ECO:0000256" key="6">
    <source>
        <dbReference type="ARBA" id="ARBA00023002"/>
    </source>
</evidence>
<dbReference type="Proteomes" id="UP000288805">
    <property type="component" value="Unassembled WGS sequence"/>
</dbReference>
<dbReference type="SMART" id="SM00702">
    <property type="entry name" value="P4Hc"/>
    <property type="match status" value="1"/>
</dbReference>
<dbReference type="InterPro" id="IPR006620">
    <property type="entry name" value="Pro_4_hyd_alph"/>
</dbReference>
<protein>
    <recommendedName>
        <fullName evidence="9">Prolyl 4-hydroxylase alpha subunit domain-containing protein</fullName>
    </recommendedName>
</protein>
<comment type="cofactor">
    <cofactor evidence="1">
        <name>L-ascorbate</name>
        <dbReference type="ChEBI" id="CHEBI:38290"/>
    </cofactor>
</comment>
<keyword evidence="5" id="KW-0812">Transmembrane</keyword>
<organism evidence="10 11">
    <name type="scientific">Vitis vinifera</name>
    <name type="common">Grape</name>
    <dbReference type="NCBI Taxonomy" id="29760"/>
    <lineage>
        <taxon>Eukaryota</taxon>
        <taxon>Viridiplantae</taxon>
        <taxon>Streptophyta</taxon>
        <taxon>Embryophyta</taxon>
        <taxon>Tracheophyta</taxon>
        <taxon>Spermatophyta</taxon>
        <taxon>Magnoliopsida</taxon>
        <taxon>eudicotyledons</taxon>
        <taxon>Gunneridae</taxon>
        <taxon>Pentapetalae</taxon>
        <taxon>rosids</taxon>
        <taxon>Vitales</taxon>
        <taxon>Vitaceae</taxon>
        <taxon>Viteae</taxon>
        <taxon>Vitis</taxon>
    </lineage>
</organism>
<dbReference type="InterPro" id="IPR045054">
    <property type="entry name" value="P4HA-like"/>
</dbReference>
<name>A0A438CUU7_VITVI</name>
<dbReference type="Pfam" id="PF03732">
    <property type="entry name" value="Retrotrans_gag"/>
    <property type="match status" value="1"/>
</dbReference>